<name>A0A9W6M6Y3_9MICO</name>
<reference evidence="1" key="1">
    <citation type="journal article" date="2014" name="Int. J. Syst. Evol. Microbiol.">
        <title>Complete genome sequence of Corynebacterium casei LMG S-19264T (=DSM 44701T), isolated from a smear-ripened cheese.</title>
        <authorList>
            <consortium name="US DOE Joint Genome Institute (JGI-PGF)"/>
            <person name="Walter F."/>
            <person name="Albersmeier A."/>
            <person name="Kalinowski J."/>
            <person name="Ruckert C."/>
        </authorList>
    </citation>
    <scope>NUCLEOTIDE SEQUENCE</scope>
    <source>
        <strain evidence="1">VKM Ac-1940</strain>
    </source>
</reference>
<reference evidence="1" key="2">
    <citation type="submission" date="2023-01" db="EMBL/GenBank/DDBJ databases">
        <authorList>
            <person name="Sun Q."/>
            <person name="Evtushenko L."/>
        </authorList>
    </citation>
    <scope>NUCLEOTIDE SEQUENCE</scope>
    <source>
        <strain evidence="1">VKM Ac-1940</strain>
    </source>
</reference>
<accession>A0A9W6M6Y3</accession>
<dbReference type="Proteomes" id="UP001142291">
    <property type="component" value="Unassembled WGS sequence"/>
</dbReference>
<evidence type="ECO:0000313" key="2">
    <source>
        <dbReference type="Proteomes" id="UP001142291"/>
    </source>
</evidence>
<protein>
    <submittedName>
        <fullName evidence="1">Uncharacterized protein</fullName>
    </submittedName>
</protein>
<sequence>MTISSRKTLTAATEAMIRGGKAWLSPADAPALAMLRSLAALIDAEPTAALHNAYGVAYRALIARAPQAAPSKSPLGAALEEAMA</sequence>
<dbReference type="EMBL" id="BSER01000009">
    <property type="protein sequence ID" value="GLJ95973.1"/>
    <property type="molecule type" value="Genomic_DNA"/>
</dbReference>
<evidence type="ECO:0000313" key="1">
    <source>
        <dbReference type="EMBL" id="GLJ95973.1"/>
    </source>
</evidence>
<organism evidence="1 2">
    <name type="scientific">Microbacterium dextranolyticum</name>
    <dbReference type="NCBI Taxonomy" id="36806"/>
    <lineage>
        <taxon>Bacteria</taxon>
        <taxon>Bacillati</taxon>
        <taxon>Actinomycetota</taxon>
        <taxon>Actinomycetes</taxon>
        <taxon>Micrococcales</taxon>
        <taxon>Microbacteriaceae</taxon>
        <taxon>Microbacterium</taxon>
    </lineage>
</organism>
<proteinExistence type="predicted"/>
<comment type="caution">
    <text evidence="1">The sequence shown here is derived from an EMBL/GenBank/DDBJ whole genome shotgun (WGS) entry which is preliminary data.</text>
</comment>
<keyword evidence="2" id="KW-1185">Reference proteome</keyword>
<dbReference type="AlphaFoldDB" id="A0A9W6M6Y3"/>
<gene>
    <name evidence="1" type="ORF">GCM10017591_20360</name>
</gene>